<evidence type="ECO:0000313" key="2">
    <source>
        <dbReference type="Proteomes" id="UP001295684"/>
    </source>
</evidence>
<dbReference type="EMBL" id="CAMPGE010013414">
    <property type="protein sequence ID" value="CAI2372151.1"/>
    <property type="molecule type" value="Genomic_DNA"/>
</dbReference>
<protein>
    <submittedName>
        <fullName evidence="1">Uncharacterized protein</fullName>
    </submittedName>
</protein>
<proteinExistence type="predicted"/>
<comment type="caution">
    <text evidence="1">The sequence shown here is derived from an EMBL/GenBank/DDBJ whole genome shotgun (WGS) entry which is preliminary data.</text>
</comment>
<sequence length="269" mass="30618">MESMTKATEEKDIQKISLEKSVLSKTKKQDIARGQSIFYKFSPECKIEPLDSDSGEAPKNSALMIGSNDLGYIEFAQSFKNIKFFDTDYVSFDYVDSKARHYKNFLESSFPDKTNGFGFFSDYKIDLKRSNYLNSLLRVSSKVLQKTLFAFYCISLPSLKRLVAAYKHVGEFTLWSCSLSIPSVPDFSKALSNCQIQKLDLNCSGCFDCSDWENNFNEFKNLVQGLASSPDLRLSLKEVNIVYCEVNQAEVEQTFKENQLGGVKIIDEY</sequence>
<dbReference type="Gene3D" id="3.80.10.10">
    <property type="entry name" value="Ribonuclease Inhibitor"/>
    <property type="match status" value="1"/>
</dbReference>
<organism evidence="1 2">
    <name type="scientific">Euplotes crassus</name>
    <dbReference type="NCBI Taxonomy" id="5936"/>
    <lineage>
        <taxon>Eukaryota</taxon>
        <taxon>Sar</taxon>
        <taxon>Alveolata</taxon>
        <taxon>Ciliophora</taxon>
        <taxon>Intramacronucleata</taxon>
        <taxon>Spirotrichea</taxon>
        <taxon>Hypotrichia</taxon>
        <taxon>Euplotida</taxon>
        <taxon>Euplotidae</taxon>
        <taxon>Moneuplotes</taxon>
    </lineage>
</organism>
<gene>
    <name evidence="1" type="ORF">ECRASSUSDP1_LOCUS13479</name>
</gene>
<reference evidence="1" key="1">
    <citation type="submission" date="2023-07" db="EMBL/GenBank/DDBJ databases">
        <authorList>
            <consortium name="AG Swart"/>
            <person name="Singh M."/>
            <person name="Singh A."/>
            <person name="Seah K."/>
            <person name="Emmerich C."/>
        </authorList>
    </citation>
    <scope>NUCLEOTIDE SEQUENCE</scope>
    <source>
        <strain evidence="1">DP1</strain>
    </source>
</reference>
<keyword evidence="2" id="KW-1185">Reference proteome</keyword>
<evidence type="ECO:0000313" key="1">
    <source>
        <dbReference type="EMBL" id="CAI2372151.1"/>
    </source>
</evidence>
<accession>A0AAD1UQ35</accession>
<dbReference type="Proteomes" id="UP001295684">
    <property type="component" value="Unassembled WGS sequence"/>
</dbReference>
<dbReference type="AlphaFoldDB" id="A0AAD1UQ35"/>
<name>A0AAD1UQ35_EUPCR</name>
<dbReference type="InterPro" id="IPR032675">
    <property type="entry name" value="LRR_dom_sf"/>
</dbReference>